<reference evidence="1" key="1">
    <citation type="submission" date="2021-03" db="EMBL/GenBank/DDBJ databases">
        <title>Revisited historic fungal species revealed as producer of novel bioactive compounds through whole genome sequencing and comparative genomics.</title>
        <authorList>
            <person name="Vignolle G.A."/>
            <person name="Hochenegger N."/>
            <person name="Mach R.L."/>
            <person name="Mach-Aigner A.R."/>
            <person name="Javad Rahimi M."/>
            <person name="Salim K.A."/>
            <person name="Chan C.M."/>
            <person name="Lim L.B.L."/>
            <person name="Cai F."/>
            <person name="Druzhinina I.S."/>
            <person name="U'Ren J.M."/>
            <person name="Derntl C."/>
        </authorList>
    </citation>
    <scope>NUCLEOTIDE SEQUENCE</scope>
    <source>
        <strain evidence="1">TUCIM 5799</strain>
    </source>
</reference>
<accession>A0A9Q0AQ68</accession>
<comment type="caution">
    <text evidence="1">The sequence shown here is derived from an EMBL/GenBank/DDBJ whole genome shotgun (WGS) entry which is preliminary data.</text>
</comment>
<protein>
    <submittedName>
        <fullName evidence="1">Uncharacterized protein</fullName>
    </submittedName>
</protein>
<dbReference type="EMBL" id="JAFIMR010000017">
    <property type="protein sequence ID" value="KAI1868331.1"/>
    <property type="molecule type" value="Genomic_DNA"/>
</dbReference>
<gene>
    <name evidence="1" type="ORF">JX265_007154</name>
</gene>
<organism evidence="1 2">
    <name type="scientific">Neoarthrinium moseri</name>
    <dbReference type="NCBI Taxonomy" id="1658444"/>
    <lineage>
        <taxon>Eukaryota</taxon>
        <taxon>Fungi</taxon>
        <taxon>Dikarya</taxon>
        <taxon>Ascomycota</taxon>
        <taxon>Pezizomycotina</taxon>
        <taxon>Sordariomycetes</taxon>
        <taxon>Xylariomycetidae</taxon>
        <taxon>Amphisphaeriales</taxon>
        <taxon>Apiosporaceae</taxon>
        <taxon>Neoarthrinium</taxon>
    </lineage>
</organism>
<sequence>MRKLKNRGIVFTVLVATFAVLLTWRKISAGDSISQNEPPYEAPLMEDDSGLQVIPKFYQILLFPGHSISDLSTAIGQDIQPHISHVFDELHVEPGDVIFTVKDVDDKLLASIRAYKSVKIVYLDYTPELDDVLTKFDEHQPD</sequence>
<proteinExistence type="predicted"/>
<name>A0A9Q0AQ68_9PEZI</name>
<dbReference type="AlphaFoldDB" id="A0A9Q0AQ68"/>
<evidence type="ECO:0000313" key="2">
    <source>
        <dbReference type="Proteomes" id="UP000829685"/>
    </source>
</evidence>
<dbReference type="Proteomes" id="UP000829685">
    <property type="component" value="Unassembled WGS sequence"/>
</dbReference>
<evidence type="ECO:0000313" key="1">
    <source>
        <dbReference type="EMBL" id="KAI1868331.1"/>
    </source>
</evidence>
<keyword evidence="2" id="KW-1185">Reference proteome</keyword>